<dbReference type="InterPro" id="IPR000608">
    <property type="entry name" value="UBC"/>
</dbReference>
<evidence type="ECO:0000313" key="5">
    <source>
        <dbReference type="Proteomes" id="UP000799778"/>
    </source>
</evidence>
<dbReference type="OrthoDB" id="47801at2759"/>
<dbReference type="PANTHER" id="PTHR46116:SF15">
    <property type="entry name" value="(E3-INDEPENDENT) E2 UBIQUITIN-CONJUGATING ENZYME"/>
    <property type="match status" value="1"/>
</dbReference>
<dbReference type="InterPro" id="IPR016135">
    <property type="entry name" value="UBQ-conjugating_enzyme/RWD"/>
</dbReference>
<evidence type="ECO:0000256" key="1">
    <source>
        <dbReference type="ARBA" id="ARBA00022679"/>
    </source>
</evidence>
<dbReference type="AlphaFoldDB" id="A0A6A5YAR8"/>
<dbReference type="PANTHER" id="PTHR46116">
    <property type="entry name" value="(E3-INDEPENDENT) E2 UBIQUITIN-CONJUGATING ENZYME"/>
    <property type="match status" value="1"/>
</dbReference>
<accession>A0A6A5YAR8</accession>
<dbReference type="EMBL" id="ML978066">
    <property type="protein sequence ID" value="KAF2022336.1"/>
    <property type="molecule type" value="Genomic_DNA"/>
</dbReference>
<dbReference type="Proteomes" id="UP000799778">
    <property type="component" value="Unassembled WGS sequence"/>
</dbReference>
<dbReference type="Gene3D" id="3.10.110.10">
    <property type="entry name" value="Ubiquitin Conjugating Enzyme"/>
    <property type="match status" value="1"/>
</dbReference>
<dbReference type="PROSITE" id="PS50127">
    <property type="entry name" value="UBC_2"/>
    <property type="match status" value="1"/>
</dbReference>
<gene>
    <name evidence="4" type="ORF">BU24DRAFT_338104</name>
</gene>
<dbReference type="Pfam" id="PF00179">
    <property type="entry name" value="UQ_con"/>
    <property type="match status" value="1"/>
</dbReference>
<keyword evidence="2" id="KW-0833">Ubl conjugation pathway</keyword>
<feature type="non-terminal residue" evidence="4">
    <location>
        <position position="127"/>
    </location>
</feature>
<reference evidence="4" key="1">
    <citation type="journal article" date="2020" name="Stud. Mycol.">
        <title>101 Dothideomycetes genomes: a test case for predicting lifestyles and emergence of pathogens.</title>
        <authorList>
            <person name="Haridas S."/>
            <person name="Albert R."/>
            <person name="Binder M."/>
            <person name="Bloem J."/>
            <person name="Labutti K."/>
            <person name="Salamov A."/>
            <person name="Andreopoulos B."/>
            <person name="Baker S."/>
            <person name="Barry K."/>
            <person name="Bills G."/>
            <person name="Bluhm B."/>
            <person name="Cannon C."/>
            <person name="Castanera R."/>
            <person name="Culley D."/>
            <person name="Daum C."/>
            <person name="Ezra D."/>
            <person name="Gonzalez J."/>
            <person name="Henrissat B."/>
            <person name="Kuo A."/>
            <person name="Liang C."/>
            <person name="Lipzen A."/>
            <person name="Lutzoni F."/>
            <person name="Magnuson J."/>
            <person name="Mondo S."/>
            <person name="Nolan M."/>
            <person name="Ohm R."/>
            <person name="Pangilinan J."/>
            <person name="Park H.-J."/>
            <person name="Ramirez L."/>
            <person name="Alfaro M."/>
            <person name="Sun H."/>
            <person name="Tritt A."/>
            <person name="Yoshinaga Y."/>
            <person name="Zwiers L.-H."/>
            <person name="Turgeon B."/>
            <person name="Goodwin S."/>
            <person name="Spatafora J."/>
            <person name="Crous P."/>
            <person name="Grigoriev I."/>
        </authorList>
    </citation>
    <scope>NUCLEOTIDE SEQUENCE</scope>
    <source>
        <strain evidence="4">CBS 175.79</strain>
    </source>
</reference>
<keyword evidence="5" id="KW-1185">Reference proteome</keyword>
<feature type="domain" description="UBC core" evidence="3">
    <location>
        <begin position="1"/>
        <end position="127"/>
    </location>
</feature>
<evidence type="ECO:0000256" key="2">
    <source>
        <dbReference type="ARBA" id="ARBA00022786"/>
    </source>
</evidence>
<protein>
    <submittedName>
        <fullName evidence="4">UBC-like protein</fullName>
    </submittedName>
</protein>
<proteinExistence type="predicted"/>
<evidence type="ECO:0000313" key="4">
    <source>
        <dbReference type="EMBL" id="KAF2022336.1"/>
    </source>
</evidence>
<dbReference type="SUPFAM" id="SSF54495">
    <property type="entry name" value="UBC-like"/>
    <property type="match status" value="1"/>
</dbReference>
<organism evidence="4 5">
    <name type="scientific">Aaosphaeria arxii CBS 175.79</name>
    <dbReference type="NCBI Taxonomy" id="1450172"/>
    <lineage>
        <taxon>Eukaryota</taxon>
        <taxon>Fungi</taxon>
        <taxon>Dikarya</taxon>
        <taxon>Ascomycota</taxon>
        <taxon>Pezizomycotina</taxon>
        <taxon>Dothideomycetes</taxon>
        <taxon>Pleosporomycetidae</taxon>
        <taxon>Pleosporales</taxon>
        <taxon>Pleosporales incertae sedis</taxon>
        <taxon>Aaosphaeria</taxon>
    </lineage>
</organism>
<evidence type="ECO:0000259" key="3">
    <source>
        <dbReference type="PROSITE" id="PS50127"/>
    </source>
</evidence>
<dbReference type="GO" id="GO:0061631">
    <property type="term" value="F:ubiquitin conjugating enzyme activity"/>
    <property type="evidence" value="ECO:0007669"/>
    <property type="project" value="TreeGrafter"/>
</dbReference>
<dbReference type="RefSeq" id="XP_033390675.1">
    <property type="nucleotide sequence ID" value="XM_033523114.1"/>
</dbReference>
<dbReference type="SMART" id="SM00212">
    <property type="entry name" value="UBCc"/>
    <property type="match status" value="1"/>
</dbReference>
<keyword evidence="1" id="KW-0808">Transferase</keyword>
<sequence length="127" mass="13986">MKRLITEIASLKTGLPPGIFVRYAASRIDCLKFLIVGPVDTPYENGLFEFDLFCPANYPHAPPQCLFKGTKGGEYGINPNIYPNGKVCLSLLNTFPGEPWRPAVSTILQVLVSIQAMILCEDPLSNE</sequence>
<dbReference type="GeneID" id="54280511"/>
<name>A0A6A5YAR8_9PLEO</name>